<dbReference type="Pfam" id="PF13286">
    <property type="entry name" value="HD_assoc"/>
    <property type="match status" value="1"/>
</dbReference>
<sequence length="345" mass="39785">MNVRERVEEQEYQILSPLAAKSREARRKHPMEECDFRTKFQRDRDRILHSKSFRRLKHKTQVYIVAGDHYRTRMTHSLEVSQISRTIARGLRLNEDLAEAIALGHDVGHTPFGHAGESVMAELTGHFTHNEQSLRVVEFLERGGQGLNLTFEVKDGIVNHTGKNLPQTLEGRIVRTADRIAYLCHDYDDSLRAGLIKEGDLPAEVYDKLGTDTSRMITSMVSDMIMTSQGSGDILQSAEIKQAMDTFREFMFTHIYHSDKLSQEREQAAFVLQELYHYFLDNFAQLPKEFIKREARWGRQKIVTDYVAGLTDSYAVALFEEIFIPPVWQGLKKIKKDIDKLGRIL</sequence>
<dbReference type="InterPro" id="IPR026875">
    <property type="entry name" value="PHydrolase_assoc_dom"/>
</dbReference>
<keyword evidence="1" id="KW-0378">Hydrolase</keyword>
<proteinExistence type="predicted"/>
<dbReference type="NCBIfam" id="NF002327">
    <property type="entry name" value="PRK01286.1-2"/>
    <property type="match status" value="1"/>
</dbReference>
<dbReference type="GO" id="GO:0016787">
    <property type="term" value="F:hydrolase activity"/>
    <property type="evidence" value="ECO:0007669"/>
    <property type="project" value="UniProtKB-KW"/>
</dbReference>
<dbReference type="Proteomes" id="UP000761380">
    <property type="component" value="Unassembled WGS sequence"/>
</dbReference>
<dbReference type="AlphaFoldDB" id="A0A927ZQZ7"/>
<accession>A0A927ZQZ7</accession>
<dbReference type="SMART" id="SM00471">
    <property type="entry name" value="HDc"/>
    <property type="match status" value="1"/>
</dbReference>
<dbReference type="InterPro" id="IPR006674">
    <property type="entry name" value="HD_domain"/>
</dbReference>
<name>A0A927ZQZ7_SELRU</name>
<evidence type="ECO:0000313" key="3">
    <source>
        <dbReference type="EMBL" id="MBE6092346.1"/>
    </source>
</evidence>
<dbReference type="RefSeq" id="WP_173436773.1">
    <property type="nucleotide sequence ID" value="NZ_CACZIV010000039.1"/>
</dbReference>
<dbReference type="EMBL" id="SVBY01000020">
    <property type="protein sequence ID" value="MBE6092346.1"/>
    <property type="molecule type" value="Genomic_DNA"/>
</dbReference>
<dbReference type="Gene3D" id="1.10.3210.10">
    <property type="entry name" value="Hypothetical protein af1432"/>
    <property type="match status" value="1"/>
</dbReference>
<gene>
    <name evidence="3" type="ORF">E7201_04090</name>
</gene>
<dbReference type="Pfam" id="PF01966">
    <property type="entry name" value="HD"/>
    <property type="match status" value="1"/>
</dbReference>
<evidence type="ECO:0000259" key="2">
    <source>
        <dbReference type="PROSITE" id="PS51831"/>
    </source>
</evidence>
<dbReference type="SUPFAM" id="SSF109604">
    <property type="entry name" value="HD-domain/PDEase-like"/>
    <property type="match status" value="1"/>
</dbReference>
<dbReference type="InterPro" id="IPR051094">
    <property type="entry name" value="Diverse_Catalytic_Enzymes"/>
</dbReference>
<reference evidence="3" key="1">
    <citation type="submission" date="2019-04" db="EMBL/GenBank/DDBJ databases">
        <title>Evolution of Biomass-Degrading Anaerobic Consortia Revealed by Metagenomics.</title>
        <authorList>
            <person name="Peng X."/>
        </authorList>
    </citation>
    <scope>NUCLEOTIDE SEQUENCE</scope>
    <source>
        <strain evidence="3">SIG240</strain>
    </source>
</reference>
<dbReference type="PANTHER" id="PTHR35795:SF1">
    <property type="entry name" value="BIS(5'-NUCLEOSYL)-TETRAPHOSPHATASE, SYMMETRICAL"/>
    <property type="match status" value="1"/>
</dbReference>
<evidence type="ECO:0000256" key="1">
    <source>
        <dbReference type="ARBA" id="ARBA00022801"/>
    </source>
</evidence>
<dbReference type="CDD" id="cd00077">
    <property type="entry name" value="HDc"/>
    <property type="match status" value="1"/>
</dbReference>
<dbReference type="PANTHER" id="PTHR35795">
    <property type="entry name" value="SLR1885 PROTEIN"/>
    <property type="match status" value="1"/>
</dbReference>
<organism evidence="3 4">
    <name type="scientific">Selenomonas ruminantium</name>
    <dbReference type="NCBI Taxonomy" id="971"/>
    <lineage>
        <taxon>Bacteria</taxon>
        <taxon>Bacillati</taxon>
        <taxon>Bacillota</taxon>
        <taxon>Negativicutes</taxon>
        <taxon>Selenomonadales</taxon>
        <taxon>Selenomonadaceae</taxon>
        <taxon>Selenomonas</taxon>
    </lineage>
</organism>
<feature type="domain" description="HD" evidence="2">
    <location>
        <begin position="73"/>
        <end position="183"/>
    </location>
</feature>
<protein>
    <submittedName>
        <fullName evidence="3">Deoxyguanosinetriphosphate triphosphohydrolase</fullName>
    </submittedName>
</protein>
<comment type="caution">
    <text evidence="3">The sequence shown here is derived from an EMBL/GenBank/DDBJ whole genome shotgun (WGS) entry which is preliminary data.</text>
</comment>
<evidence type="ECO:0000313" key="4">
    <source>
        <dbReference type="Proteomes" id="UP000761380"/>
    </source>
</evidence>
<dbReference type="InterPro" id="IPR003607">
    <property type="entry name" value="HD/PDEase_dom"/>
</dbReference>
<dbReference type="PROSITE" id="PS51831">
    <property type="entry name" value="HD"/>
    <property type="match status" value="1"/>
</dbReference>